<feature type="region of interest" description="Disordered" evidence="2">
    <location>
        <begin position="350"/>
        <end position="376"/>
    </location>
</feature>
<dbReference type="Proteomes" id="UP000235392">
    <property type="component" value="Unassembled WGS sequence"/>
</dbReference>
<dbReference type="PANTHER" id="PTHR33246:SF51">
    <property type="entry name" value="MYB_SANT-LIKE DOMAIN-CONTAINING PROTEIN"/>
    <property type="match status" value="1"/>
</dbReference>
<name>A0A2N5UJL6_9BASI</name>
<dbReference type="PANTHER" id="PTHR33246">
    <property type="entry name" value="CCHC-TYPE DOMAIN-CONTAINING PROTEIN"/>
    <property type="match status" value="1"/>
</dbReference>
<evidence type="ECO:0000256" key="2">
    <source>
        <dbReference type="SAM" id="MobiDB-lite"/>
    </source>
</evidence>
<feature type="region of interest" description="Disordered" evidence="2">
    <location>
        <begin position="225"/>
        <end position="258"/>
    </location>
</feature>
<feature type="compositionally biased region" description="Low complexity" evidence="2">
    <location>
        <begin position="359"/>
        <end position="376"/>
    </location>
</feature>
<feature type="compositionally biased region" description="Basic and acidic residues" evidence="2">
    <location>
        <begin position="226"/>
        <end position="241"/>
    </location>
</feature>
<sequence length="457" mass="53311">MNTQRLPPRPPEPIQRPFRLINDPDLCYELGGNFNQFLKRYEQAASFFGCSEYKMAMQIGRFMKTEDLLTALEYMDGYDEADWKQLRAEMIELWGEFEKPLLLYTTQDLLKLKEEVVSQGGITNYQEFKDYLAEFSEILDYLVRTEQVGRKQEATCLFVQSFTPEIQKKITRNLSINGKLLQHPDGTWKNPLYKDTTTAAENKIKLEEEQFYQSGLEGQLLNNKHSHSEYHSKPLDQEDFPHQPSMDNSTKSEDNETTEFNLSELEVNSTKPEGNISEPVEKPENLVLTPEWRAQALERMDMPVEMKHMVIEIPELYDVEMELDDVEMELDDVEMELDDVEKELDNVGTEKVIEPVPNQPVQQEESNQSNQSRPRNSAIQELQLTIAATDDPKFSIASPINWIQQIIKRKSKIFNKRLFKPHLDLIRFQFLKDLHQGYIKLQSTLEETRVKMGISII</sequence>
<comment type="caution">
    <text evidence="3">The sequence shown here is derived from an EMBL/GenBank/DDBJ whole genome shotgun (WGS) entry which is preliminary data.</text>
</comment>
<dbReference type="EMBL" id="PGCI01000135">
    <property type="protein sequence ID" value="PLW37950.1"/>
    <property type="molecule type" value="Genomic_DNA"/>
</dbReference>
<proteinExistence type="predicted"/>
<evidence type="ECO:0000313" key="4">
    <source>
        <dbReference type="Proteomes" id="UP000235392"/>
    </source>
</evidence>
<evidence type="ECO:0000256" key="1">
    <source>
        <dbReference type="SAM" id="Coils"/>
    </source>
</evidence>
<evidence type="ECO:0000313" key="3">
    <source>
        <dbReference type="EMBL" id="PLW37950.1"/>
    </source>
</evidence>
<dbReference type="AlphaFoldDB" id="A0A2N5UJL6"/>
<organism evidence="3 4">
    <name type="scientific">Puccinia coronata f. sp. avenae</name>
    <dbReference type="NCBI Taxonomy" id="200324"/>
    <lineage>
        <taxon>Eukaryota</taxon>
        <taxon>Fungi</taxon>
        <taxon>Dikarya</taxon>
        <taxon>Basidiomycota</taxon>
        <taxon>Pucciniomycotina</taxon>
        <taxon>Pucciniomycetes</taxon>
        <taxon>Pucciniales</taxon>
        <taxon>Pucciniaceae</taxon>
        <taxon>Puccinia</taxon>
    </lineage>
</organism>
<feature type="coiled-coil region" evidence="1">
    <location>
        <begin position="316"/>
        <end position="350"/>
    </location>
</feature>
<protein>
    <submittedName>
        <fullName evidence="3">Uncharacterized protein</fullName>
    </submittedName>
</protein>
<gene>
    <name evidence="3" type="ORF">PCASD_10059</name>
</gene>
<reference evidence="3 4" key="1">
    <citation type="submission" date="2017-11" db="EMBL/GenBank/DDBJ databases">
        <title>De novo assembly and phasing of dikaryotic genomes from two isolates of Puccinia coronata f. sp. avenae, the causal agent of oat crown rust.</title>
        <authorList>
            <person name="Miller M.E."/>
            <person name="Zhang Y."/>
            <person name="Omidvar V."/>
            <person name="Sperschneider J."/>
            <person name="Schwessinger B."/>
            <person name="Raley C."/>
            <person name="Palmer J.M."/>
            <person name="Garnica D."/>
            <person name="Upadhyaya N."/>
            <person name="Rathjen J."/>
            <person name="Taylor J.M."/>
            <person name="Park R.F."/>
            <person name="Dodds P.N."/>
            <person name="Hirsch C.D."/>
            <person name="Kianian S.F."/>
            <person name="Figueroa M."/>
        </authorList>
    </citation>
    <scope>NUCLEOTIDE SEQUENCE [LARGE SCALE GENOMIC DNA]</scope>
    <source>
        <strain evidence="3">12SD80</strain>
    </source>
</reference>
<accession>A0A2N5UJL6</accession>
<keyword evidence="1" id="KW-0175">Coiled coil</keyword>